<evidence type="ECO:0000256" key="6">
    <source>
        <dbReference type="ARBA" id="ARBA00023242"/>
    </source>
</evidence>
<proteinExistence type="inferred from homology"/>
<dbReference type="GO" id="GO:0006281">
    <property type="term" value="P:DNA repair"/>
    <property type="evidence" value="ECO:0007669"/>
    <property type="project" value="InterPro"/>
</dbReference>
<feature type="region of interest" description="Disordered" evidence="8">
    <location>
        <begin position="448"/>
        <end position="480"/>
    </location>
</feature>
<organism evidence="10 11">
    <name type="scientific">Phanerochaete sordida</name>
    <dbReference type="NCBI Taxonomy" id="48140"/>
    <lineage>
        <taxon>Eukaryota</taxon>
        <taxon>Fungi</taxon>
        <taxon>Dikarya</taxon>
        <taxon>Basidiomycota</taxon>
        <taxon>Agaricomycotina</taxon>
        <taxon>Agaricomycetes</taxon>
        <taxon>Polyporales</taxon>
        <taxon>Phanerochaetaceae</taxon>
        <taxon>Phanerochaete</taxon>
    </lineage>
</organism>
<gene>
    <name evidence="10" type="ORF">PsYK624_085040</name>
</gene>
<dbReference type="SUPFAM" id="SSF52540">
    <property type="entry name" value="P-loop containing nucleoside triphosphate hydrolases"/>
    <property type="match status" value="1"/>
</dbReference>
<dbReference type="InterPro" id="IPR027417">
    <property type="entry name" value="P-loop_NTPase"/>
</dbReference>
<dbReference type="AlphaFoldDB" id="A0A9P3LEK6"/>
<evidence type="ECO:0000256" key="7">
    <source>
        <dbReference type="ARBA" id="ARBA00023306"/>
    </source>
</evidence>
<keyword evidence="4" id="KW-0227">DNA damage</keyword>
<sequence length="721" mass="79531">MPPQPSGSQRNQKNARKASRVSTLRLDAPGPPAKKQKLMPVSTFGVMPMAGLGTSSQASARPAAQSQGSKKGKEKALEVIEIEDDVEERVRAVPLQDDRMWVDAYEPTTPADLAVHDRKVRDVRQWILEALESEKLRKYRRILALTGPAGTAKTATLRVLSREMDFDILEWRNSSDDVYHEREDFDPNHDVEYEGLSEKFHKFLTRAAQCPPLFPSQSTSAAPSSSQALRPTLTLTTYAPPKRRRQVILLEDLPNVLHPGTQRSFHTSLESIVNSTSSANPIPVIIIVSSAGVRGENPEDDSARSWRTKDSVDIRMVVPPSLWGGPYVTHIAFNAIAPTYMRPALESMLARHFKKPTLSLKSKGRGAANASIKEMLDLVIETSNGDIRSAMMALQVACTDPSLISSLSGKKAAKGGKSSRALLEAVTRREQSLALFHLLGKVLYNKRKGDAPSASMSKADAEKERVSDRMLKDPPSLPSFLQEHDRRASRVNIETLYADTPIDSSLLSLYIHQNYTQYCNTLEECAGVAEWLSFVDGNGGETIANTNPTRFHLITLGTLHALPTPVPRRGQRNYKPEFFDFLRKQREAEENVAETLGWLRQVRPQSPFHSSPFLTKSQSEASAGGWTARDVALELPALLKAMDLRPAPAHAARARPPQGHRTFSSMRWVYGAGSAAQLADEADEVPVEDAAEDVGAPEDAPLVVKESVTGGWLEEDDIEDF</sequence>
<evidence type="ECO:0000256" key="3">
    <source>
        <dbReference type="ARBA" id="ARBA00022741"/>
    </source>
</evidence>
<reference evidence="10 11" key="1">
    <citation type="submission" date="2021-08" db="EMBL/GenBank/DDBJ databases">
        <title>Draft Genome Sequence of Phanerochaete sordida strain YK-624.</title>
        <authorList>
            <person name="Mori T."/>
            <person name="Dohra H."/>
            <person name="Suzuki T."/>
            <person name="Kawagishi H."/>
            <person name="Hirai H."/>
        </authorList>
    </citation>
    <scope>NUCLEOTIDE SEQUENCE [LARGE SCALE GENOMIC DNA]</scope>
    <source>
        <strain evidence="10 11">YK-624</strain>
    </source>
</reference>
<feature type="region of interest" description="Disordered" evidence="8">
    <location>
        <begin position="1"/>
        <end position="76"/>
    </location>
</feature>
<evidence type="ECO:0000313" key="11">
    <source>
        <dbReference type="Proteomes" id="UP000703269"/>
    </source>
</evidence>
<comment type="similarity">
    <text evidence="2">Belongs to the rad17/RAD24 family.</text>
</comment>
<protein>
    <submittedName>
        <fullName evidence="10">Rad17-domain-containing protein</fullName>
    </submittedName>
</protein>
<dbReference type="Proteomes" id="UP000703269">
    <property type="component" value="Unassembled WGS sequence"/>
</dbReference>
<dbReference type="PANTHER" id="PTHR12172:SF0">
    <property type="entry name" value="CELL CYCLE CHECKPOINT PROTEIN RAD17"/>
    <property type="match status" value="1"/>
</dbReference>
<dbReference type="OrthoDB" id="10265971at2759"/>
<dbReference type="GO" id="GO:0005524">
    <property type="term" value="F:ATP binding"/>
    <property type="evidence" value="ECO:0007669"/>
    <property type="project" value="UniProtKB-KW"/>
</dbReference>
<evidence type="ECO:0000256" key="5">
    <source>
        <dbReference type="ARBA" id="ARBA00022840"/>
    </source>
</evidence>
<dbReference type="GO" id="GO:0033314">
    <property type="term" value="P:mitotic DNA replication checkpoint signaling"/>
    <property type="evidence" value="ECO:0007669"/>
    <property type="project" value="TreeGrafter"/>
</dbReference>
<name>A0A9P3LEK6_9APHY</name>
<evidence type="ECO:0000256" key="1">
    <source>
        <dbReference type="ARBA" id="ARBA00004123"/>
    </source>
</evidence>
<dbReference type="GO" id="GO:0003689">
    <property type="term" value="F:DNA clamp loader activity"/>
    <property type="evidence" value="ECO:0007669"/>
    <property type="project" value="TreeGrafter"/>
</dbReference>
<dbReference type="Pfam" id="PF03215">
    <property type="entry name" value="Rad17"/>
    <property type="match status" value="1"/>
</dbReference>
<keyword evidence="7" id="KW-0131">Cell cycle</keyword>
<keyword evidence="5" id="KW-0067">ATP-binding</keyword>
<dbReference type="InterPro" id="IPR057927">
    <property type="entry name" value="RAD24-like_helical"/>
</dbReference>
<dbReference type="EMBL" id="BPQB01000026">
    <property type="protein sequence ID" value="GJE92350.1"/>
    <property type="molecule type" value="Genomic_DNA"/>
</dbReference>
<evidence type="ECO:0000313" key="10">
    <source>
        <dbReference type="EMBL" id="GJE92350.1"/>
    </source>
</evidence>
<feature type="compositionally biased region" description="Low complexity" evidence="8">
    <location>
        <begin position="55"/>
        <end position="67"/>
    </location>
</feature>
<comment type="caution">
    <text evidence="10">The sequence shown here is derived from an EMBL/GenBank/DDBJ whole genome shotgun (WGS) entry which is preliminary data.</text>
</comment>
<keyword evidence="3" id="KW-0547">Nucleotide-binding</keyword>
<evidence type="ECO:0000256" key="8">
    <source>
        <dbReference type="SAM" id="MobiDB-lite"/>
    </source>
</evidence>
<feature type="domain" description="Checkpoint protein RAD24-like helical bundle" evidence="9">
    <location>
        <begin position="430"/>
        <end position="537"/>
    </location>
</feature>
<feature type="compositionally biased region" description="Basic and acidic residues" evidence="8">
    <location>
        <begin position="459"/>
        <end position="472"/>
    </location>
</feature>
<evidence type="ECO:0000256" key="4">
    <source>
        <dbReference type="ARBA" id="ARBA00022763"/>
    </source>
</evidence>
<feature type="compositionally biased region" description="Acidic residues" evidence="8">
    <location>
        <begin position="680"/>
        <end position="696"/>
    </location>
</feature>
<dbReference type="GO" id="GO:0000077">
    <property type="term" value="P:DNA damage checkpoint signaling"/>
    <property type="evidence" value="ECO:0007669"/>
    <property type="project" value="TreeGrafter"/>
</dbReference>
<dbReference type="GO" id="GO:0003682">
    <property type="term" value="F:chromatin binding"/>
    <property type="evidence" value="ECO:0007669"/>
    <property type="project" value="TreeGrafter"/>
</dbReference>
<evidence type="ECO:0000256" key="2">
    <source>
        <dbReference type="ARBA" id="ARBA00006168"/>
    </source>
</evidence>
<evidence type="ECO:0000259" key="9">
    <source>
        <dbReference type="Pfam" id="PF25812"/>
    </source>
</evidence>
<dbReference type="GO" id="GO:0005634">
    <property type="term" value="C:nucleus"/>
    <property type="evidence" value="ECO:0007669"/>
    <property type="project" value="UniProtKB-SubCell"/>
</dbReference>
<keyword evidence="11" id="KW-1185">Reference proteome</keyword>
<dbReference type="Gene3D" id="3.40.50.300">
    <property type="entry name" value="P-loop containing nucleotide triphosphate hydrolases"/>
    <property type="match status" value="1"/>
</dbReference>
<feature type="region of interest" description="Disordered" evidence="8">
    <location>
        <begin position="679"/>
        <end position="710"/>
    </location>
</feature>
<dbReference type="Pfam" id="PF25812">
    <property type="entry name" value="RAD24_helical"/>
    <property type="match status" value="1"/>
</dbReference>
<feature type="compositionally biased region" description="Polar residues" evidence="8">
    <location>
        <begin position="1"/>
        <end position="12"/>
    </location>
</feature>
<dbReference type="PANTHER" id="PTHR12172">
    <property type="entry name" value="CELL CYCLE CHECKPOINT PROTEIN RAD17"/>
    <property type="match status" value="1"/>
</dbReference>
<accession>A0A9P3LEK6</accession>
<dbReference type="InterPro" id="IPR004582">
    <property type="entry name" value="Checkpoint_prot_Rad17_Rad24"/>
</dbReference>
<keyword evidence="6" id="KW-0539">Nucleus</keyword>
<comment type="subcellular location">
    <subcellularLocation>
        <location evidence="1">Nucleus</location>
    </subcellularLocation>
</comment>